<evidence type="ECO:0000313" key="3">
    <source>
        <dbReference type="EMBL" id="SPX61257.1"/>
    </source>
</evidence>
<feature type="chain" id="PRO_5036003089" description="Lipoprotein" evidence="1">
    <location>
        <begin position="24"/>
        <end position="77"/>
    </location>
</feature>
<dbReference type="PROSITE" id="PS51257">
    <property type="entry name" value="PROKAR_LIPOPROTEIN"/>
    <property type="match status" value="1"/>
</dbReference>
<evidence type="ECO:0000313" key="6">
    <source>
        <dbReference type="Proteomes" id="UP000251942"/>
    </source>
</evidence>
<protein>
    <recommendedName>
        <fullName evidence="8">Lipoprotein</fullName>
    </recommendedName>
</protein>
<dbReference type="Proteomes" id="UP000254033">
    <property type="component" value="Unassembled WGS sequence"/>
</dbReference>
<dbReference type="Proteomes" id="UP000054698">
    <property type="component" value="Unassembled WGS sequence"/>
</dbReference>
<organism evidence="2 5">
    <name type="scientific">Legionella feeleii</name>
    <dbReference type="NCBI Taxonomy" id="453"/>
    <lineage>
        <taxon>Bacteria</taxon>
        <taxon>Pseudomonadati</taxon>
        <taxon>Pseudomonadota</taxon>
        <taxon>Gammaproteobacteria</taxon>
        <taxon>Legionellales</taxon>
        <taxon>Legionellaceae</taxon>
        <taxon>Legionella</taxon>
    </lineage>
</organism>
<evidence type="ECO:0000256" key="1">
    <source>
        <dbReference type="SAM" id="SignalP"/>
    </source>
</evidence>
<dbReference type="EMBL" id="UGNY01000001">
    <property type="protein sequence ID" value="STX38970.1"/>
    <property type="molecule type" value="Genomic_DNA"/>
</dbReference>
<reference evidence="6 7" key="2">
    <citation type="submission" date="2018-06" db="EMBL/GenBank/DDBJ databases">
        <authorList>
            <consortium name="Pathogen Informatics"/>
            <person name="Doyle S."/>
        </authorList>
    </citation>
    <scope>NUCLEOTIDE SEQUENCE [LARGE SCALE GENOMIC DNA]</scope>
    <source>
        <strain evidence="4 7">NCTC11978</strain>
        <strain evidence="3 6">NCTC12022</strain>
    </source>
</reference>
<dbReference type="Proteomes" id="UP000251942">
    <property type="component" value="Unassembled WGS sequence"/>
</dbReference>
<gene>
    <name evidence="2" type="ORF">Lfee_1052</name>
    <name evidence="4" type="ORF">NCTC11978_02160</name>
    <name evidence="3" type="ORF">NCTC12022_01997</name>
</gene>
<evidence type="ECO:0000313" key="2">
    <source>
        <dbReference type="EMBL" id="KTD01448.1"/>
    </source>
</evidence>
<keyword evidence="5" id="KW-1185">Reference proteome</keyword>
<reference evidence="2 5" key="1">
    <citation type="submission" date="2015-11" db="EMBL/GenBank/DDBJ databases">
        <title>Genomic analysis of 38 Legionella species identifies large and diverse effector repertoires.</title>
        <authorList>
            <person name="Burstein D."/>
            <person name="Amaro F."/>
            <person name="Zusman T."/>
            <person name="Lifshitz Z."/>
            <person name="Cohen O."/>
            <person name="Gilbert J.A."/>
            <person name="Pupko T."/>
            <person name="Shuman H.A."/>
            <person name="Segal G."/>
        </authorList>
    </citation>
    <scope>NUCLEOTIDE SEQUENCE [LARGE SCALE GENOMIC DNA]</scope>
    <source>
        <strain evidence="2 5">WO-44C</strain>
    </source>
</reference>
<accession>A0A0W0U0I6</accession>
<feature type="signal peptide" evidence="1">
    <location>
        <begin position="1"/>
        <end position="23"/>
    </location>
</feature>
<evidence type="ECO:0000313" key="7">
    <source>
        <dbReference type="Proteomes" id="UP000254033"/>
    </source>
</evidence>
<keyword evidence="1" id="KW-0732">Signal</keyword>
<dbReference type="PATRIC" id="fig|453.4.peg.1132"/>
<dbReference type="EMBL" id="LNYB01000031">
    <property type="protein sequence ID" value="KTD01448.1"/>
    <property type="molecule type" value="Genomic_DNA"/>
</dbReference>
<evidence type="ECO:0008006" key="8">
    <source>
        <dbReference type="Google" id="ProtNLM"/>
    </source>
</evidence>
<proteinExistence type="predicted"/>
<dbReference type="EMBL" id="UASS01000018">
    <property type="protein sequence ID" value="SPX61257.1"/>
    <property type="molecule type" value="Genomic_DNA"/>
</dbReference>
<sequence>MKKLVPLLVVFFPVIFLSSCTIYQSSGPAYDPIAVGYYENGSYIDNGYYAGYGYNEPNKWYGVSYPDGYNNSIWYAH</sequence>
<evidence type="ECO:0000313" key="5">
    <source>
        <dbReference type="Proteomes" id="UP000054698"/>
    </source>
</evidence>
<name>A0A0W0U0I6_9GAMM</name>
<evidence type="ECO:0000313" key="4">
    <source>
        <dbReference type="EMBL" id="STX38970.1"/>
    </source>
</evidence>
<dbReference type="AlphaFoldDB" id="A0A0W0U0I6"/>